<evidence type="ECO:0000256" key="1">
    <source>
        <dbReference type="SAM" id="SignalP"/>
    </source>
</evidence>
<dbReference type="EMBL" id="KQ085882">
    <property type="protein sequence ID" value="KLO20453.1"/>
    <property type="molecule type" value="Genomic_DNA"/>
</dbReference>
<proteinExistence type="predicted"/>
<reference evidence="2 3" key="1">
    <citation type="submission" date="2015-04" db="EMBL/GenBank/DDBJ databases">
        <title>Complete genome sequence of Schizopora paradoxa KUC8140, a cosmopolitan wood degrader in East Asia.</title>
        <authorList>
            <consortium name="DOE Joint Genome Institute"/>
            <person name="Min B."/>
            <person name="Park H."/>
            <person name="Jang Y."/>
            <person name="Kim J.-J."/>
            <person name="Kim K.H."/>
            <person name="Pangilinan J."/>
            <person name="Lipzen A."/>
            <person name="Riley R."/>
            <person name="Grigoriev I.V."/>
            <person name="Spatafora J.W."/>
            <person name="Choi I.-G."/>
        </authorList>
    </citation>
    <scope>NUCLEOTIDE SEQUENCE [LARGE SCALE GENOMIC DNA]</scope>
    <source>
        <strain evidence="2 3">KUC8140</strain>
    </source>
</reference>
<sequence length="55" mass="6228">MKFITLLTPIVFLAVGASALPVAEPAKGIDWKRNELEERGGGNGRYWRRIPAQFW</sequence>
<dbReference type="AlphaFoldDB" id="A0A0H2SFA8"/>
<feature type="chain" id="PRO_5005202192" evidence="1">
    <location>
        <begin position="20"/>
        <end position="55"/>
    </location>
</feature>
<accession>A0A0H2SFA8</accession>
<feature type="signal peptide" evidence="1">
    <location>
        <begin position="1"/>
        <end position="19"/>
    </location>
</feature>
<gene>
    <name evidence="2" type="ORF">SCHPADRAFT_897732</name>
</gene>
<name>A0A0H2SFA8_9AGAM</name>
<evidence type="ECO:0000313" key="3">
    <source>
        <dbReference type="Proteomes" id="UP000053477"/>
    </source>
</evidence>
<keyword evidence="3" id="KW-1185">Reference proteome</keyword>
<keyword evidence="1" id="KW-0732">Signal</keyword>
<dbReference type="Proteomes" id="UP000053477">
    <property type="component" value="Unassembled WGS sequence"/>
</dbReference>
<protein>
    <submittedName>
        <fullName evidence="2">Uncharacterized protein</fullName>
    </submittedName>
</protein>
<evidence type="ECO:0000313" key="2">
    <source>
        <dbReference type="EMBL" id="KLO20453.1"/>
    </source>
</evidence>
<organism evidence="2 3">
    <name type="scientific">Schizopora paradoxa</name>
    <dbReference type="NCBI Taxonomy" id="27342"/>
    <lineage>
        <taxon>Eukaryota</taxon>
        <taxon>Fungi</taxon>
        <taxon>Dikarya</taxon>
        <taxon>Basidiomycota</taxon>
        <taxon>Agaricomycotina</taxon>
        <taxon>Agaricomycetes</taxon>
        <taxon>Hymenochaetales</taxon>
        <taxon>Schizoporaceae</taxon>
        <taxon>Schizopora</taxon>
    </lineage>
</organism>
<dbReference type="InParanoid" id="A0A0H2SFA8"/>